<feature type="domain" description="EF-hand" evidence="4">
    <location>
        <begin position="95"/>
        <end position="130"/>
    </location>
</feature>
<dbReference type="InterPro" id="IPR018247">
    <property type="entry name" value="EF_Hand_1_Ca_BS"/>
</dbReference>
<feature type="domain" description="EF-hand" evidence="4">
    <location>
        <begin position="131"/>
        <end position="166"/>
    </location>
</feature>
<proteinExistence type="predicted"/>
<dbReference type="EMBL" id="CP111022">
    <property type="protein sequence ID" value="WAR18777.1"/>
    <property type="molecule type" value="Genomic_DNA"/>
</dbReference>
<keyword evidence="1" id="KW-0479">Metal-binding</keyword>
<keyword evidence="6" id="KW-1185">Reference proteome</keyword>
<dbReference type="InterPro" id="IPR002048">
    <property type="entry name" value="EF_hand_dom"/>
</dbReference>
<reference evidence="5" key="1">
    <citation type="submission" date="2022-11" db="EMBL/GenBank/DDBJ databases">
        <title>Centuries of genome instability and evolution in soft-shell clam transmissible cancer (bioRxiv).</title>
        <authorList>
            <person name="Hart S.F.M."/>
            <person name="Yonemitsu M.A."/>
            <person name="Giersch R.M."/>
            <person name="Beal B.F."/>
            <person name="Arriagada G."/>
            <person name="Davis B.W."/>
            <person name="Ostrander E.A."/>
            <person name="Goff S.P."/>
            <person name="Metzger M.J."/>
        </authorList>
    </citation>
    <scope>NUCLEOTIDE SEQUENCE</scope>
    <source>
        <strain evidence="5">MELC-2E11</strain>
        <tissue evidence="5">Siphon/mantle</tissue>
    </source>
</reference>
<evidence type="ECO:0000256" key="1">
    <source>
        <dbReference type="ARBA" id="ARBA00022723"/>
    </source>
</evidence>
<dbReference type="Proteomes" id="UP001164746">
    <property type="component" value="Chromosome 11"/>
</dbReference>
<name>A0ABY7FCM3_MYAAR</name>
<dbReference type="PROSITE" id="PS50222">
    <property type="entry name" value="EF_HAND_2"/>
    <property type="match status" value="4"/>
</dbReference>
<sequence length="167" mass="19402">MNFADNIDIGQNVINEEVSTETTDQDITELFMMFDKDGDNKIEQAELKTLLRVVYKTNPDERMVEEQLHKFDTDRSGTIDLEEFKQLYHSMPYKPKGRKLRHMFDEYDANGDGDLSIEEVKQFLGSLGAKCSDKLVKKLMKEVDVNDDGRVDFREFCLMFGKSLSEH</sequence>
<feature type="domain" description="EF-hand" evidence="4">
    <location>
        <begin position="59"/>
        <end position="94"/>
    </location>
</feature>
<feature type="domain" description="EF-hand" evidence="4">
    <location>
        <begin position="22"/>
        <end position="57"/>
    </location>
</feature>
<dbReference type="SUPFAM" id="SSF47473">
    <property type="entry name" value="EF-hand"/>
    <property type="match status" value="1"/>
</dbReference>
<keyword evidence="2" id="KW-0677">Repeat</keyword>
<accession>A0ABY7FCM3</accession>
<dbReference type="SMART" id="SM00054">
    <property type="entry name" value="EFh"/>
    <property type="match status" value="4"/>
</dbReference>
<gene>
    <name evidence="5" type="ORF">MAR_000615</name>
</gene>
<evidence type="ECO:0000256" key="2">
    <source>
        <dbReference type="ARBA" id="ARBA00022737"/>
    </source>
</evidence>
<evidence type="ECO:0000313" key="5">
    <source>
        <dbReference type="EMBL" id="WAR18777.1"/>
    </source>
</evidence>
<dbReference type="PANTHER" id="PTHR10891">
    <property type="entry name" value="EF-HAND CALCIUM-BINDING DOMAIN CONTAINING PROTEIN"/>
    <property type="match status" value="1"/>
</dbReference>
<dbReference type="InterPro" id="IPR011992">
    <property type="entry name" value="EF-hand-dom_pair"/>
</dbReference>
<protein>
    <submittedName>
        <fullName evidence="5">CML16-like protein</fullName>
    </submittedName>
</protein>
<dbReference type="InterPro" id="IPR039647">
    <property type="entry name" value="EF_hand_pair_protein_CML-like"/>
</dbReference>
<evidence type="ECO:0000256" key="3">
    <source>
        <dbReference type="ARBA" id="ARBA00022837"/>
    </source>
</evidence>
<organism evidence="5 6">
    <name type="scientific">Mya arenaria</name>
    <name type="common">Soft-shell clam</name>
    <dbReference type="NCBI Taxonomy" id="6604"/>
    <lineage>
        <taxon>Eukaryota</taxon>
        <taxon>Metazoa</taxon>
        <taxon>Spiralia</taxon>
        <taxon>Lophotrochozoa</taxon>
        <taxon>Mollusca</taxon>
        <taxon>Bivalvia</taxon>
        <taxon>Autobranchia</taxon>
        <taxon>Heteroconchia</taxon>
        <taxon>Euheterodonta</taxon>
        <taxon>Imparidentia</taxon>
        <taxon>Neoheterodontei</taxon>
        <taxon>Myida</taxon>
        <taxon>Myoidea</taxon>
        <taxon>Myidae</taxon>
        <taxon>Mya</taxon>
    </lineage>
</organism>
<evidence type="ECO:0000313" key="6">
    <source>
        <dbReference type="Proteomes" id="UP001164746"/>
    </source>
</evidence>
<dbReference type="PROSITE" id="PS00018">
    <property type="entry name" value="EF_HAND_1"/>
    <property type="match status" value="4"/>
</dbReference>
<dbReference type="Pfam" id="PF13499">
    <property type="entry name" value="EF-hand_7"/>
    <property type="match status" value="2"/>
</dbReference>
<keyword evidence="3" id="KW-0106">Calcium</keyword>
<dbReference type="Gene3D" id="1.10.238.10">
    <property type="entry name" value="EF-hand"/>
    <property type="match status" value="2"/>
</dbReference>
<evidence type="ECO:0000259" key="4">
    <source>
        <dbReference type="PROSITE" id="PS50222"/>
    </source>
</evidence>